<evidence type="ECO:0000313" key="21">
    <source>
        <dbReference type="Proteomes" id="UP000029737"/>
    </source>
</evidence>
<evidence type="ECO:0000313" key="22">
    <source>
        <dbReference type="Proteomes" id="UP000215043"/>
    </source>
</evidence>
<protein>
    <recommendedName>
        <fullName evidence="14">Riboflavin biosynthesis protein RibD</fullName>
    </recommendedName>
    <domain>
        <recommendedName>
            <fullName evidence="14">Diaminohydroxyphosphoribosylaminopyrimidine deaminase</fullName>
            <shortName evidence="14">DRAP deaminase</shortName>
            <ecNumber evidence="14">3.5.4.26</ecNumber>
        </recommendedName>
        <alternativeName>
            <fullName evidence="14">Riboflavin-specific deaminase</fullName>
        </alternativeName>
    </domain>
    <domain>
        <recommendedName>
            <fullName evidence="14">5-amino-6-(5-phosphoribosylamino)uracil reductase</fullName>
            <ecNumber evidence="14">1.1.1.193</ecNumber>
        </recommendedName>
        <alternativeName>
            <fullName evidence="14">HTP reductase</fullName>
        </alternativeName>
    </domain>
</protein>
<feature type="binding site" evidence="16">
    <location>
        <position position="194"/>
    </location>
    <ligand>
        <name>substrate</name>
    </ligand>
</feature>
<dbReference type="InterPro" id="IPR002125">
    <property type="entry name" value="CMP_dCMP_dom"/>
</dbReference>
<keyword evidence="6 14" id="KW-0686">Riboflavin biosynthesis</keyword>
<evidence type="ECO:0000256" key="16">
    <source>
        <dbReference type="PIRSR" id="PIRSR006769-2"/>
    </source>
</evidence>
<dbReference type="InterPro" id="IPR004794">
    <property type="entry name" value="Eubact_RibD"/>
</dbReference>
<dbReference type="InterPro" id="IPR016193">
    <property type="entry name" value="Cytidine_deaminase-like"/>
</dbReference>
<dbReference type="InterPro" id="IPR016192">
    <property type="entry name" value="APOBEC/CMP_deaminase_Zn-bd"/>
</dbReference>
<comment type="pathway">
    <text evidence="3 14">Cofactor biosynthesis; riboflavin biosynthesis; 5-amino-6-(D-ribitylamino)uracil from GTP: step 3/4.</text>
</comment>
<dbReference type="EMBL" id="CP022752">
    <property type="protein sequence ID" value="ASU79364.1"/>
    <property type="molecule type" value="Genomic_DNA"/>
</dbReference>
<dbReference type="PANTHER" id="PTHR38011:SF7">
    <property type="entry name" value="2,5-DIAMINO-6-RIBOSYLAMINO-4(3H)-PYRIMIDINONE 5'-PHOSPHATE REDUCTASE"/>
    <property type="match status" value="1"/>
</dbReference>
<keyword evidence="11" id="KW-0511">Multifunctional enzyme</keyword>
<evidence type="ECO:0000256" key="14">
    <source>
        <dbReference type="PIRNR" id="PIRNR006769"/>
    </source>
</evidence>
<reference evidence="19 22" key="2">
    <citation type="submission" date="2017-08" db="EMBL/GenBank/DDBJ databases">
        <title>The complete genome sequence of moderately halophilic actinomycete Actinopolyspora erythraea YIM 90600, the producer of novel erythromycin, novel actinopolysporins A-C and tubercidin.</title>
        <authorList>
            <person name="Yin M."/>
            <person name="Tang S."/>
        </authorList>
    </citation>
    <scope>NUCLEOTIDE SEQUENCE [LARGE SCALE GENOMIC DNA]</scope>
    <source>
        <strain evidence="19 22">YIM 90600</strain>
    </source>
</reference>
<keyword evidence="8 14" id="KW-0862">Zinc</keyword>
<comment type="cofactor">
    <cofactor evidence="14 17">
        <name>Zn(2+)</name>
        <dbReference type="ChEBI" id="CHEBI:29105"/>
    </cofactor>
    <text evidence="14 17">Binds 1 zinc ion.</text>
</comment>
<keyword evidence="7 14" id="KW-0479">Metal-binding</keyword>
<dbReference type="EMBL" id="JPMV01000026">
    <property type="protein sequence ID" value="KGI80827.1"/>
    <property type="molecule type" value="Genomic_DNA"/>
</dbReference>
<evidence type="ECO:0000256" key="8">
    <source>
        <dbReference type="ARBA" id="ARBA00022833"/>
    </source>
</evidence>
<sequence>MSEAEWARSPAVLGAMRRAAELGQEVLGTTSPNPPVGCVILDRRERVVGTGATRPVGGEHAEVMALRAAGEAASGGTAVVTLEPCAHTGRTGACASALLAAGIARVAYAVADPNPVASGGEVMLRAEGVSVAGGILESEVSGGALRPWLHFTRTGLPHVTWKYAASLDGRSAASDGTSQWISSEASRARAHRIRAGSDAVLVGTGTVLADDPRLTVRDENGSPLPEQPLRVVVGDREIPGSANVLDDSAPTIRLSGGDPDHALRLLAERGVTGVMLEGGPTLAGAFLRAGRIDLVEAFVAPTLLGSGSAALGDAGVASLSRAWRFYFERVTMCGQDVWISAVPFEG</sequence>
<gene>
    <name evidence="19" type="primary">ribD</name>
    <name evidence="19" type="ORF">CDG81_14910</name>
    <name evidence="20" type="ORF">IL38_14870</name>
</gene>
<comment type="function">
    <text evidence="1 14">Converts 2,5-diamino-6-(ribosylamino)-4(3h)-pyrimidinone 5'-phosphate into 5-amino-6-(ribosylamino)-2,4(1h,3h)-pyrimidinedione 5'-phosphate.</text>
</comment>
<feature type="binding site" evidence="16">
    <location>
        <position position="206"/>
    </location>
    <ligand>
        <name>substrate</name>
    </ligand>
</feature>
<name>A0A099D4S4_9ACTN</name>
<evidence type="ECO:0000256" key="6">
    <source>
        <dbReference type="ARBA" id="ARBA00022619"/>
    </source>
</evidence>
<feature type="binding site" evidence="17">
    <location>
        <position position="60"/>
    </location>
    <ligand>
        <name>Zn(2+)</name>
        <dbReference type="ChEBI" id="CHEBI:29105"/>
        <note>catalytic</note>
    </ligand>
</feature>
<dbReference type="Gene3D" id="3.40.140.10">
    <property type="entry name" value="Cytidine Deaminase, domain 2"/>
    <property type="match status" value="1"/>
</dbReference>
<comment type="pathway">
    <text evidence="2 14">Cofactor biosynthesis; riboflavin biosynthesis; 5-amino-6-(D-ribitylamino)uracil from GTP: step 2/4.</text>
</comment>
<dbReference type="Gene3D" id="3.40.430.10">
    <property type="entry name" value="Dihydrofolate Reductase, subunit A"/>
    <property type="match status" value="1"/>
</dbReference>
<keyword evidence="10 14" id="KW-0560">Oxidoreductase</keyword>
<evidence type="ECO:0000256" key="12">
    <source>
        <dbReference type="ARBA" id="ARBA00049861"/>
    </source>
</evidence>
<feature type="binding site" evidence="17">
    <location>
        <position position="94"/>
    </location>
    <ligand>
        <name>Zn(2+)</name>
        <dbReference type="ChEBI" id="CHEBI:29105"/>
        <note>catalytic</note>
    </ligand>
</feature>
<feature type="binding site" evidence="16">
    <location>
        <position position="164"/>
    </location>
    <ligand>
        <name>NADP(+)</name>
        <dbReference type="ChEBI" id="CHEBI:58349"/>
    </ligand>
</feature>
<dbReference type="GO" id="GO:0008270">
    <property type="term" value="F:zinc ion binding"/>
    <property type="evidence" value="ECO:0007669"/>
    <property type="project" value="InterPro"/>
</dbReference>
<dbReference type="Pfam" id="PF00383">
    <property type="entry name" value="dCMP_cyt_deam_1"/>
    <property type="match status" value="1"/>
</dbReference>
<evidence type="ECO:0000256" key="5">
    <source>
        <dbReference type="ARBA" id="ARBA00007417"/>
    </source>
</evidence>
<dbReference type="HOGENOM" id="CLU_036590_1_0_11"/>
<evidence type="ECO:0000256" key="1">
    <source>
        <dbReference type="ARBA" id="ARBA00002151"/>
    </source>
</evidence>
<feature type="binding site" evidence="16">
    <location>
        <position position="277"/>
    </location>
    <ligand>
        <name>substrate</name>
    </ligand>
</feature>
<comment type="catalytic activity">
    <reaction evidence="12 14">
        <text>5-amino-6-(5-phospho-D-ribitylamino)uracil + NADP(+) = 5-amino-6-(5-phospho-D-ribosylamino)uracil + NADPH + H(+)</text>
        <dbReference type="Rhea" id="RHEA:17845"/>
        <dbReference type="ChEBI" id="CHEBI:15378"/>
        <dbReference type="ChEBI" id="CHEBI:57783"/>
        <dbReference type="ChEBI" id="CHEBI:58349"/>
        <dbReference type="ChEBI" id="CHEBI:58421"/>
        <dbReference type="ChEBI" id="CHEBI:58453"/>
        <dbReference type="EC" id="1.1.1.193"/>
    </reaction>
</comment>
<evidence type="ECO:0000256" key="3">
    <source>
        <dbReference type="ARBA" id="ARBA00004910"/>
    </source>
</evidence>
<reference evidence="20 21" key="1">
    <citation type="journal article" date="2014" name="PLoS ONE">
        <title>Identification and Characterization of a New Erythromycin Biosynthetic Gene Cluster in Actinopolyspora erythraea YIM90600, a Novel Erythronolide-Producing Halophilic Actinomycete Isolated from Salt Field.</title>
        <authorList>
            <person name="Chen D."/>
            <person name="Feng J."/>
            <person name="Huang L."/>
            <person name="Zhang Q."/>
            <person name="Wu J."/>
            <person name="Zhu X."/>
            <person name="Duan Y."/>
            <person name="Xu Z."/>
        </authorList>
    </citation>
    <scope>NUCLEOTIDE SEQUENCE [LARGE SCALE GENOMIC DNA]</scope>
    <source>
        <strain evidence="20 21">YIM90600</strain>
    </source>
</reference>
<evidence type="ECO:0000313" key="20">
    <source>
        <dbReference type="EMBL" id="KGI80827.1"/>
    </source>
</evidence>
<organism evidence="19 22">
    <name type="scientific">Actinopolyspora erythraea</name>
    <dbReference type="NCBI Taxonomy" id="414996"/>
    <lineage>
        <taxon>Bacteria</taxon>
        <taxon>Bacillati</taxon>
        <taxon>Actinomycetota</taxon>
        <taxon>Actinomycetes</taxon>
        <taxon>Actinopolysporales</taxon>
        <taxon>Actinopolysporaceae</taxon>
        <taxon>Actinopolyspora</taxon>
    </lineage>
</organism>
<evidence type="ECO:0000256" key="4">
    <source>
        <dbReference type="ARBA" id="ARBA00005259"/>
    </source>
</evidence>
<keyword evidence="9 14" id="KW-0521">NADP</keyword>
<feature type="binding site" evidence="16">
    <location>
        <begin position="279"/>
        <end position="285"/>
    </location>
    <ligand>
        <name>NADP(+)</name>
        <dbReference type="ChEBI" id="CHEBI:58349"/>
    </ligand>
</feature>
<evidence type="ECO:0000256" key="15">
    <source>
        <dbReference type="PIRSR" id="PIRSR006769-1"/>
    </source>
</evidence>
<feature type="domain" description="CMP/dCMP-type deaminase" evidence="18">
    <location>
        <begin position="10"/>
        <end position="132"/>
    </location>
</feature>
<dbReference type="PROSITE" id="PS51747">
    <property type="entry name" value="CYT_DCMP_DEAMINASES_2"/>
    <property type="match status" value="1"/>
</dbReference>
<dbReference type="PANTHER" id="PTHR38011">
    <property type="entry name" value="DIHYDROFOLATE REDUCTASE FAMILY PROTEIN (AFU_ORTHOLOGUE AFUA_8G06820)"/>
    <property type="match status" value="1"/>
</dbReference>
<dbReference type="SUPFAM" id="SSF53597">
    <property type="entry name" value="Dihydrofolate reductase-like"/>
    <property type="match status" value="1"/>
</dbReference>
<dbReference type="EC" id="3.5.4.26" evidence="14"/>
<evidence type="ECO:0000256" key="9">
    <source>
        <dbReference type="ARBA" id="ARBA00022857"/>
    </source>
</evidence>
<dbReference type="PROSITE" id="PS00903">
    <property type="entry name" value="CYT_DCMP_DEAMINASES_1"/>
    <property type="match status" value="1"/>
</dbReference>
<feature type="binding site" evidence="16">
    <location>
        <position position="210"/>
    </location>
    <ligand>
        <name>NADP(+)</name>
        <dbReference type="ChEBI" id="CHEBI:58349"/>
    </ligand>
</feature>
<feature type="binding site" evidence="16">
    <location>
        <position position="178"/>
    </location>
    <ligand>
        <name>substrate</name>
    </ligand>
</feature>
<dbReference type="GO" id="GO:0008703">
    <property type="term" value="F:5-amino-6-(5-phosphoribosylamino)uracil reductase activity"/>
    <property type="evidence" value="ECO:0007669"/>
    <property type="project" value="UniProtKB-EC"/>
</dbReference>
<evidence type="ECO:0000256" key="11">
    <source>
        <dbReference type="ARBA" id="ARBA00023268"/>
    </source>
</evidence>
<evidence type="ECO:0000256" key="2">
    <source>
        <dbReference type="ARBA" id="ARBA00004882"/>
    </source>
</evidence>
<feature type="binding site" evidence="17">
    <location>
        <position position="85"/>
    </location>
    <ligand>
        <name>Zn(2+)</name>
        <dbReference type="ChEBI" id="CHEBI:29105"/>
        <note>catalytic</note>
    </ligand>
</feature>
<evidence type="ECO:0000256" key="17">
    <source>
        <dbReference type="PIRSR" id="PIRSR006769-3"/>
    </source>
</evidence>
<dbReference type="SUPFAM" id="SSF53927">
    <property type="entry name" value="Cytidine deaminase-like"/>
    <property type="match status" value="1"/>
</dbReference>
<evidence type="ECO:0000256" key="13">
    <source>
        <dbReference type="ARBA" id="ARBA00049886"/>
    </source>
</evidence>
<feature type="binding site" evidence="16">
    <location>
        <position position="214"/>
    </location>
    <ligand>
        <name>substrate</name>
    </ligand>
</feature>
<dbReference type="InterPro" id="IPR050765">
    <property type="entry name" value="Riboflavin_Biosynth_HTPR"/>
</dbReference>
<evidence type="ECO:0000259" key="18">
    <source>
        <dbReference type="PROSITE" id="PS51747"/>
    </source>
</evidence>
<dbReference type="eggNOG" id="COG1985">
    <property type="taxonomic scope" value="Bacteria"/>
</dbReference>
<dbReference type="KEGG" id="aey:CDG81_14910"/>
<dbReference type="InterPro" id="IPR024072">
    <property type="entry name" value="DHFR-like_dom_sf"/>
</dbReference>
<evidence type="ECO:0000313" key="19">
    <source>
        <dbReference type="EMBL" id="ASU79364.1"/>
    </source>
</evidence>
<comment type="similarity">
    <text evidence="4 14">In the N-terminal section; belongs to the cytidine and deoxycytidylate deaminase family.</text>
</comment>
<feature type="binding site" evidence="16">
    <location>
        <position position="217"/>
    </location>
    <ligand>
        <name>substrate</name>
    </ligand>
</feature>
<comment type="similarity">
    <text evidence="5 14">In the C-terminal section; belongs to the HTP reductase family.</text>
</comment>
<dbReference type="RefSeq" id="WP_043574613.1">
    <property type="nucleotide sequence ID" value="NZ_CP022752.1"/>
</dbReference>
<dbReference type="Pfam" id="PF01872">
    <property type="entry name" value="RibD_C"/>
    <property type="match status" value="1"/>
</dbReference>
<evidence type="ECO:0000256" key="7">
    <source>
        <dbReference type="ARBA" id="ARBA00022723"/>
    </source>
</evidence>
<keyword evidence="14" id="KW-0378">Hydrolase</keyword>
<dbReference type="eggNOG" id="COG0117">
    <property type="taxonomic scope" value="Bacteria"/>
</dbReference>
<feature type="binding site" evidence="16">
    <location>
        <position position="180"/>
    </location>
    <ligand>
        <name>NADP(+)</name>
        <dbReference type="ChEBI" id="CHEBI:58349"/>
    </ligand>
</feature>
<dbReference type="UniPathway" id="UPA00275">
    <property type="reaction ID" value="UER00401"/>
</dbReference>
<dbReference type="PIRSF" id="PIRSF006769">
    <property type="entry name" value="RibD"/>
    <property type="match status" value="1"/>
</dbReference>
<feature type="active site" description="Proton donor" evidence="15">
    <location>
        <position position="62"/>
    </location>
</feature>
<dbReference type="CDD" id="cd01284">
    <property type="entry name" value="Riboflavin_deaminase-reductase"/>
    <property type="match status" value="1"/>
</dbReference>
<dbReference type="Proteomes" id="UP000029737">
    <property type="component" value="Unassembled WGS sequence"/>
</dbReference>
<dbReference type="GO" id="GO:0008835">
    <property type="term" value="F:diaminohydroxyphosphoribosylaminopyrimidine deaminase activity"/>
    <property type="evidence" value="ECO:0007669"/>
    <property type="project" value="UniProtKB-EC"/>
</dbReference>
<dbReference type="AlphaFoldDB" id="A0A099D4S4"/>
<accession>A0A099D4S4</accession>
<dbReference type="Proteomes" id="UP000215043">
    <property type="component" value="Chromosome"/>
</dbReference>
<dbReference type="NCBIfam" id="TIGR00326">
    <property type="entry name" value="eubact_ribD"/>
    <property type="match status" value="1"/>
</dbReference>
<evidence type="ECO:0000256" key="10">
    <source>
        <dbReference type="ARBA" id="ARBA00023002"/>
    </source>
</evidence>
<dbReference type="OrthoDB" id="9800865at2"/>
<dbReference type="GO" id="GO:0009231">
    <property type="term" value="P:riboflavin biosynthetic process"/>
    <property type="evidence" value="ECO:0007669"/>
    <property type="project" value="UniProtKB-UniPathway"/>
</dbReference>
<dbReference type="InterPro" id="IPR002734">
    <property type="entry name" value="RibDG_C"/>
</dbReference>
<comment type="catalytic activity">
    <reaction evidence="13 14">
        <text>2,5-diamino-6-hydroxy-4-(5-phosphoribosylamino)-pyrimidine + H2O + H(+) = 5-amino-6-(5-phospho-D-ribosylamino)uracil + NH4(+)</text>
        <dbReference type="Rhea" id="RHEA:21868"/>
        <dbReference type="ChEBI" id="CHEBI:15377"/>
        <dbReference type="ChEBI" id="CHEBI:15378"/>
        <dbReference type="ChEBI" id="CHEBI:28938"/>
        <dbReference type="ChEBI" id="CHEBI:58453"/>
        <dbReference type="ChEBI" id="CHEBI:58614"/>
        <dbReference type="EC" id="3.5.4.26"/>
    </reaction>
</comment>
<dbReference type="EC" id="1.1.1.193" evidence="14"/>
<keyword evidence="21" id="KW-1185">Reference proteome</keyword>
<proteinExistence type="inferred from homology"/>